<dbReference type="SFLD" id="SFLDF00027">
    <property type="entry name" value="p-type_atpase"/>
    <property type="match status" value="1"/>
</dbReference>
<keyword evidence="10 14" id="KW-1278">Translocase</keyword>
<dbReference type="Pfam" id="PF16212">
    <property type="entry name" value="PhoLip_ATPase_C"/>
    <property type="match status" value="1"/>
</dbReference>
<evidence type="ECO:0000256" key="4">
    <source>
        <dbReference type="ARBA" id="ARBA00008109"/>
    </source>
</evidence>
<dbReference type="InterPro" id="IPR059000">
    <property type="entry name" value="ATPase_P-type_domA"/>
</dbReference>
<dbReference type="InterPro" id="IPR008250">
    <property type="entry name" value="ATPase_P-typ_transduc_dom_A_sf"/>
</dbReference>
<keyword evidence="7 14" id="KW-0547">Nucleotide-binding</keyword>
<dbReference type="EC" id="7.6.2.1" evidence="14"/>
<dbReference type="Pfam" id="PF13246">
    <property type="entry name" value="Cation_ATPase"/>
    <property type="match status" value="1"/>
</dbReference>
<dbReference type="InterPro" id="IPR044492">
    <property type="entry name" value="P_typ_ATPase_HD_dom"/>
</dbReference>
<proteinExistence type="inferred from homology"/>
<keyword evidence="5 14" id="KW-0812">Transmembrane</keyword>
<feature type="domain" description="P-type ATPase N-terminal" evidence="16">
    <location>
        <begin position="40"/>
        <end position="94"/>
    </location>
</feature>
<sequence length="1082" mass="123743">NVTKSLSLFFFFQGFDPPHQSDNRTIYIANRFPQDGHYVPQKFAENRIVSSKYTVWNFVPKNLFEQFRRVANFYFLIIFLVQLMIDTPTSPVTSGLPLFFVITVTAIKQGYEDWLRHKADNEVNGAPVYVVRSGGLVKTRSKNIRVGDIVRVAKDETFPVDLVLLSSDRADGSCYVTTASLDGETNLKTHVAVPETAVLQSVANLDKLVAVIECQQPEADLYRFVGRITITQQIEEIVRPLGPESLLLRGARLKNTKEIFGVAVYTGMETKMALNYKSKSQKRSAVEKSMNSFLIIYLIILLVEAIVSTILKYAWQSEEKWNEPWYNQLTDHERNSSKILSFISDFLAFLVLYNFIIPISLYVTVEMQKFLGSFFIVWDLDLYHEETNEKAQVNTSDLNEELGQVEYVFTDKTGTLTENVMQFRECSINGIKYQEINGKLVPEGLIEDTQEEELFLKAVCLCHTVQINNDQIDGICGSPRRGNGISSQLEYYASSPDEKALVEAACRAGVVFTGASTESMELKSCGKPERYKLLHVLEFDADRRRMSVIVESPSGDKLLFTKGADSIILPRSSGGEIEKTRIHVDEFALKGLRTLCIAYRKFTPKEYQEVEKRLFEAKTALQQRKERLVEVYNFIERDLELLGATGVEDKLQDKVQETIEALRLAGIKVWVLTGDKHETAVSVSLSCGHFHRTMNILELVQHKSDSTCAEQLRQLARRIKEDHVIQHGLVVDGTSLSLALRQHEKLFMEVCRNCSAVLCCRMAPLQKAKKPITLAIGDGANDVSMIQEAHVGIGIMGKEGRQAVRNSDYAIARFKYLSKLLFVHGHLYYIRIATLVQYFFYKNVCFITPQFLYQFFCLFSQQTLYDSVNLTLYNTCFTSLPVLMYSLFEQHVHPHVLHSKPTLYRDISKNAHLGFKPFLYWTFLGFAHAFAFFFGSYLLMGEDTSLLGNGQILKPNRQMMFGNWTFGTLVFTVMVITVTMKMALETHFWTWINHFVTWGSIAFYFVFSLFYGGIIWPFLHTQDMYFVFVQLLSSGSAWFAIIIIVVTCLFPDVVKKVLYRHLQPTSTEKTQVTCSYMWFIEY</sequence>
<feature type="transmembrane region" description="Helical" evidence="14">
    <location>
        <begin position="995"/>
        <end position="1019"/>
    </location>
</feature>
<dbReference type="CDD" id="cd02073">
    <property type="entry name" value="P-type_ATPase_APLT_Dnf-like"/>
    <property type="match status" value="1"/>
</dbReference>
<dbReference type="Pfam" id="PF00122">
    <property type="entry name" value="E1-E2_ATPase"/>
    <property type="match status" value="1"/>
</dbReference>
<dbReference type="InterPro" id="IPR036412">
    <property type="entry name" value="HAD-like_sf"/>
</dbReference>
<dbReference type="InterPro" id="IPR001757">
    <property type="entry name" value="P_typ_ATPase"/>
</dbReference>
<evidence type="ECO:0000256" key="8">
    <source>
        <dbReference type="ARBA" id="ARBA00022840"/>
    </source>
</evidence>
<feature type="domain" description="P-type ATPase A" evidence="15">
    <location>
        <begin position="127"/>
        <end position="190"/>
    </location>
</feature>
<dbReference type="Gene3D" id="3.40.1110.10">
    <property type="entry name" value="Calcium-transporting ATPase, cytoplasmic domain N"/>
    <property type="match status" value="1"/>
</dbReference>
<dbReference type="InterPro" id="IPR023299">
    <property type="entry name" value="ATPase_P-typ_cyto_dom_N"/>
</dbReference>
<dbReference type="SUPFAM" id="SSF81660">
    <property type="entry name" value="Metal cation-transporting ATPase, ATP-binding domain N"/>
    <property type="match status" value="1"/>
</dbReference>
<comment type="caution">
    <text evidence="18">The sequence shown here is derived from an EMBL/GenBank/DDBJ whole genome shotgun (WGS) entry which is preliminary data.</text>
</comment>
<evidence type="ECO:0000256" key="6">
    <source>
        <dbReference type="ARBA" id="ARBA00022723"/>
    </source>
</evidence>
<keyword evidence="9 14" id="KW-0460">Magnesium</keyword>
<dbReference type="NCBIfam" id="TIGR01652">
    <property type="entry name" value="ATPase-Plipid"/>
    <property type="match status" value="1"/>
</dbReference>
<evidence type="ECO:0000259" key="17">
    <source>
        <dbReference type="Pfam" id="PF16212"/>
    </source>
</evidence>
<dbReference type="PRINTS" id="PR00119">
    <property type="entry name" value="CATATPASE"/>
</dbReference>
<dbReference type="InterPro" id="IPR018303">
    <property type="entry name" value="ATPase_P-typ_P_site"/>
</dbReference>
<dbReference type="SFLD" id="SFLDG00002">
    <property type="entry name" value="C1.7:_P-type_atpase_like"/>
    <property type="match status" value="1"/>
</dbReference>
<evidence type="ECO:0000256" key="7">
    <source>
        <dbReference type="ARBA" id="ARBA00022741"/>
    </source>
</evidence>
<dbReference type="InterPro" id="IPR032631">
    <property type="entry name" value="P-type_ATPase_N"/>
</dbReference>
<gene>
    <name evidence="18" type="ORF">JD844_007689</name>
</gene>
<name>A0ABQ7T3Z3_PHRPL</name>
<evidence type="ECO:0000313" key="19">
    <source>
        <dbReference type="Proteomes" id="UP000826234"/>
    </source>
</evidence>
<dbReference type="PANTHER" id="PTHR24092">
    <property type="entry name" value="PROBABLE PHOSPHOLIPID-TRANSPORTING ATPASE"/>
    <property type="match status" value="1"/>
</dbReference>
<organism evidence="18 19">
    <name type="scientific">Phrynosoma platyrhinos</name>
    <name type="common">Desert horned lizard</name>
    <dbReference type="NCBI Taxonomy" id="52577"/>
    <lineage>
        <taxon>Eukaryota</taxon>
        <taxon>Metazoa</taxon>
        <taxon>Chordata</taxon>
        <taxon>Craniata</taxon>
        <taxon>Vertebrata</taxon>
        <taxon>Euteleostomi</taxon>
        <taxon>Lepidosauria</taxon>
        <taxon>Squamata</taxon>
        <taxon>Bifurcata</taxon>
        <taxon>Unidentata</taxon>
        <taxon>Episquamata</taxon>
        <taxon>Toxicofera</taxon>
        <taxon>Iguania</taxon>
        <taxon>Phrynosomatidae</taxon>
        <taxon>Phrynosomatinae</taxon>
        <taxon>Phrynosoma</taxon>
    </lineage>
</organism>
<keyword evidence="12 14" id="KW-0472">Membrane</keyword>
<evidence type="ECO:0000313" key="18">
    <source>
        <dbReference type="EMBL" id="KAH0624185.1"/>
    </source>
</evidence>
<dbReference type="InterPro" id="IPR023214">
    <property type="entry name" value="HAD_sf"/>
</dbReference>
<feature type="domain" description="P-type ATPase C-terminal" evidence="17">
    <location>
        <begin position="804"/>
        <end position="1065"/>
    </location>
</feature>
<evidence type="ECO:0000256" key="11">
    <source>
        <dbReference type="ARBA" id="ARBA00022989"/>
    </source>
</evidence>
<feature type="transmembrane region" description="Helical" evidence="14">
    <location>
        <begin position="960"/>
        <end position="983"/>
    </location>
</feature>
<dbReference type="Gene3D" id="3.40.50.1000">
    <property type="entry name" value="HAD superfamily/HAD-like"/>
    <property type="match status" value="1"/>
</dbReference>
<dbReference type="InterPro" id="IPR032630">
    <property type="entry name" value="P_typ_ATPase_c"/>
</dbReference>
<evidence type="ECO:0000256" key="12">
    <source>
        <dbReference type="ARBA" id="ARBA00023136"/>
    </source>
</evidence>
<evidence type="ECO:0000256" key="9">
    <source>
        <dbReference type="ARBA" id="ARBA00022842"/>
    </source>
</evidence>
<comment type="cofactor">
    <cofactor evidence="1">
        <name>Mg(2+)</name>
        <dbReference type="ChEBI" id="CHEBI:18420"/>
    </cofactor>
</comment>
<evidence type="ECO:0000259" key="15">
    <source>
        <dbReference type="Pfam" id="PF00122"/>
    </source>
</evidence>
<feature type="transmembrane region" description="Helical" evidence="14">
    <location>
        <begin position="292"/>
        <end position="315"/>
    </location>
</feature>
<feature type="transmembrane region" description="Helical" evidence="14">
    <location>
        <begin position="346"/>
        <end position="365"/>
    </location>
</feature>
<protein>
    <recommendedName>
        <fullName evidence="14">Phospholipid-transporting ATPase</fullName>
        <ecNumber evidence="14">7.6.2.1</ecNumber>
    </recommendedName>
</protein>
<dbReference type="PROSITE" id="PS00154">
    <property type="entry name" value="ATPASE_E1_E2"/>
    <property type="match status" value="1"/>
</dbReference>
<dbReference type="SUPFAM" id="SSF81653">
    <property type="entry name" value="Calcium ATPase, transduction domain A"/>
    <property type="match status" value="1"/>
</dbReference>
<dbReference type="SFLD" id="SFLDS00003">
    <property type="entry name" value="Haloacid_Dehalogenase"/>
    <property type="match status" value="1"/>
</dbReference>
<comment type="catalytic activity">
    <reaction evidence="13 14">
        <text>ATP + H2O + phospholipidSide 1 = ADP + phosphate + phospholipidSide 2.</text>
        <dbReference type="EC" id="7.6.2.1"/>
    </reaction>
</comment>
<feature type="non-terminal residue" evidence="18">
    <location>
        <position position="1"/>
    </location>
</feature>
<dbReference type="Proteomes" id="UP000826234">
    <property type="component" value="Unassembled WGS sequence"/>
</dbReference>
<dbReference type="NCBIfam" id="TIGR01494">
    <property type="entry name" value="ATPase_P-type"/>
    <property type="match status" value="2"/>
</dbReference>
<evidence type="ECO:0000256" key="10">
    <source>
        <dbReference type="ARBA" id="ARBA00022967"/>
    </source>
</evidence>
<comment type="similarity">
    <text evidence="4 14">Belongs to the cation transport ATPase (P-type) (TC 3.A.3) family. Type IV subfamily.</text>
</comment>
<evidence type="ECO:0000256" key="2">
    <source>
        <dbReference type="ARBA" id="ARBA00004141"/>
    </source>
</evidence>
<keyword evidence="11 14" id="KW-1133">Transmembrane helix</keyword>
<reference evidence="18 19" key="1">
    <citation type="journal article" date="2022" name="Gigascience">
        <title>A chromosome-level genome assembly and annotation of the desert horned lizard, Phrynosoma platyrhinos, provides insight into chromosomal rearrangements among reptiles.</title>
        <authorList>
            <person name="Koochekian N."/>
            <person name="Ascanio A."/>
            <person name="Farleigh K."/>
            <person name="Card D.C."/>
            <person name="Schield D.R."/>
            <person name="Castoe T.A."/>
            <person name="Jezkova T."/>
        </authorList>
    </citation>
    <scope>NUCLEOTIDE SEQUENCE [LARGE SCALE GENOMIC DNA]</scope>
    <source>
        <strain evidence="18">NK-2021</strain>
    </source>
</reference>
<dbReference type="SUPFAM" id="SSF56784">
    <property type="entry name" value="HAD-like"/>
    <property type="match status" value="1"/>
</dbReference>
<evidence type="ECO:0000256" key="1">
    <source>
        <dbReference type="ARBA" id="ARBA00001946"/>
    </source>
</evidence>
<dbReference type="EMBL" id="JAIPUX010001880">
    <property type="protein sequence ID" value="KAH0624185.1"/>
    <property type="molecule type" value="Genomic_DNA"/>
</dbReference>
<dbReference type="SUPFAM" id="SSF81665">
    <property type="entry name" value="Calcium ATPase, transmembrane domain M"/>
    <property type="match status" value="1"/>
</dbReference>
<evidence type="ECO:0000256" key="3">
    <source>
        <dbReference type="ARBA" id="ARBA00004308"/>
    </source>
</evidence>
<evidence type="ECO:0000256" key="5">
    <source>
        <dbReference type="ARBA" id="ARBA00022692"/>
    </source>
</evidence>
<dbReference type="InterPro" id="IPR023298">
    <property type="entry name" value="ATPase_P-typ_TM_dom_sf"/>
</dbReference>
<comment type="subcellular location">
    <subcellularLocation>
        <location evidence="3">Endomembrane system</location>
    </subcellularLocation>
    <subcellularLocation>
        <location evidence="2 14">Membrane</location>
        <topology evidence="2 14">Multi-pass membrane protein</topology>
    </subcellularLocation>
</comment>
<keyword evidence="19" id="KW-1185">Reference proteome</keyword>
<evidence type="ECO:0000259" key="16">
    <source>
        <dbReference type="Pfam" id="PF16209"/>
    </source>
</evidence>
<evidence type="ECO:0000256" key="14">
    <source>
        <dbReference type="RuleBase" id="RU362033"/>
    </source>
</evidence>
<dbReference type="PANTHER" id="PTHR24092:SF57">
    <property type="entry name" value="PHOSPHOLIPID-TRANSPORTING ATPASE IF"/>
    <property type="match status" value="1"/>
</dbReference>
<keyword evidence="6" id="KW-0479">Metal-binding</keyword>
<feature type="transmembrane region" description="Helical" evidence="14">
    <location>
        <begin position="918"/>
        <end position="940"/>
    </location>
</feature>
<feature type="transmembrane region" description="Helical" evidence="14">
    <location>
        <begin position="1025"/>
        <end position="1050"/>
    </location>
</feature>
<dbReference type="Gene3D" id="2.70.150.10">
    <property type="entry name" value="Calcium-transporting ATPase, cytoplasmic transduction domain A"/>
    <property type="match status" value="1"/>
</dbReference>
<accession>A0ABQ7T3Z3</accession>
<evidence type="ECO:0000256" key="13">
    <source>
        <dbReference type="ARBA" id="ARBA00034036"/>
    </source>
</evidence>
<dbReference type="Pfam" id="PF16209">
    <property type="entry name" value="PhoLip_ATPase_N"/>
    <property type="match status" value="1"/>
</dbReference>
<dbReference type="InterPro" id="IPR006539">
    <property type="entry name" value="P-type_ATPase_IV"/>
</dbReference>
<keyword evidence="8 14" id="KW-0067">ATP-binding</keyword>